<accession>X0Y5V6</accession>
<reference evidence="1" key="1">
    <citation type="journal article" date="2014" name="Front. Microbiol.">
        <title>High frequency of phylogenetically diverse reductive dehalogenase-homologous genes in deep subseafloor sedimentary metagenomes.</title>
        <authorList>
            <person name="Kawai M."/>
            <person name="Futagami T."/>
            <person name="Toyoda A."/>
            <person name="Takaki Y."/>
            <person name="Nishi S."/>
            <person name="Hori S."/>
            <person name="Arai W."/>
            <person name="Tsubouchi T."/>
            <person name="Morono Y."/>
            <person name="Uchiyama I."/>
            <person name="Ito T."/>
            <person name="Fujiyama A."/>
            <person name="Inagaki F."/>
            <person name="Takami H."/>
        </authorList>
    </citation>
    <scope>NUCLEOTIDE SEQUENCE</scope>
    <source>
        <strain evidence="1">Expedition CK06-06</strain>
    </source>
</reference>
<feature type="non-terminal residue" evidence="1">
    <location>
        <position position="1"/>
    </location>
</feature>
<gene>
    <name evidence="1" type="ORF">S01H1_81379</name>
</gene>
<proteinExistence type="predicted"/>
<comment type="caution">
    <text evidence="1">The sequence shown here is derived from an EMBL/GenBank/DDBJ whole genome shotgun (WGS) entry which is preliminary data.</text>
</comment>
<evidence type="ECO:0000313" key="1">
    <source>
        <dbReference type="EMBL" id="GAG42677.1"/>
    </source>
</evidence>
<protein>
    <submittedName>
        <fullName evidence="1">Uncharacterized protein</fullName>
    </submittedName>
</protein>
<organism evidence="1">
    <name type="scientific">marine sediment metagenome</name>
    <dbReference type="NCBI Taxonomy" id="412755"/>
    <lineage>
        <taxon>unclassified sequences</taxon>
        <taxon>metagenomes</taxon>
        <taxon>ecological metagenomes</taxon>
    </lineage>
</organism>
<dbReference type="EMBL" id="BARS01055065">
    <property type="protein sequence ID" value="GAG42677.1"/>
    <property type="molecule type" value="Genomic_DNA"/>
</dbReference>
<sequence length="98" mass="11294">KELKSTGRGKVYITLQERNTNPCKLSDLIVIRENFPIDNLKHFLMTDYGIRVEVFDDLDKNKTTEGLAILNAKDATDDLAKKYLKYKNAFESTQKIKP</sequence>
<dbReference type="AlphaFoldDB" id="X0Y5V6"/>
<name>X0Y5V6_9ZZZZ</name>